<proteinExistence type="predicted"/>
<sequence>MSIPNFPTRKIGTDTVSAMGWGAMGLSGYYGSIASDEERLKFLDDLYETGCTMWDSANVYADSEDLIGKWFKRSGKRSEIFISTKVGIAHQPGRPSIGTPEYIKENAERSLKRFGVDQIDLYYLHRPDPQVPIEISVAAMAEFVKAGKIRYLGLSECTASTIRRAHAVHPITAIQVEYSLFALDVEQPGIDILKTARELGIAIVAYSPLGRGMLTGRFKSPDDFEKDDFRLTIPRFSHENFPKVLKIVDAVKAIAAKHNATPGQIALAWLLEQGEDIIPIPGTRSTKNLYENLGALKVKLSKEDIEQVRKIAEEAHNNLDTRYSLAGMNMVMIDTPPLESYKA</sequence>
<name>A0ACB8UDD3_9APHY</name>
<accession>A0ACB8UDD3</accession>
<organism evidence="1 2">
    <name type="scientific">Irpex rosettiformis</name>
    <dbReference type="NCBI Taxonomy" id="378272"/>
    <lineage>
        <taxon>Eukaryota</taxon>
        <taxon>Fungi</taxon>
        <taxon>Dikarya</taxon>
        <taxon>Basidiomycota</taxon>
        <taxon>Agaricomycotina</taxon>
        <taxon>Agaricomycetes</taxon>
        <taxon>Polyporales</taxon>
        <taxon>Irpicaceae</taxon>
        <taxon>Irpex</taxon>
    </lineage>
</organism>
<reference evidence="1" key="1">
    <citation type="journal article" date="2021" name="Environ. Microbiol.">
        <title>Gene family expansions and transcriptome signatures uncover fungal adaptations to wood decay.</title>
        <authorList>
            <person name="Hage H."/>
            <person name="Miyauchi S."/>
            <person name="Viragh M."/>
            <person name="Drula E."/>
            <person name="Min B."/>
            <person name="Chaduli D."/>
            <person name="Navarro D."/>
            <person name="Favel A."/>
            <person name="Norest M."/>
            <person name="Lesage-Meessen L."/>
            <person name="Balint B."/>
            <person name="Merenyi Z."/>
            <person name="de Eugenio L."/>
            <person name="Morin E."/>
            <person name="Martinez A.T."/>
            <person name="Baldrian P."/>
            <person name="Stursova M."/>
            <person name="Martinez M.J."/>
            <person name="Novotny C."/>
            <person name="Magnuson J.K."/>
            <person name="Spatafora J.W."/>
            <person name="Maurice S."/>
            <person name="Pangilinan J."/>
            <person name="Andreopoulos W."/>
            <person name="LaButti K."/>
            <person name="Hundley H."/>
            <person name="Na H."/>
            <person name="Kuo A."/>
            <person name="Barry K."/>
            <person name="Lipzen A."/>
            <person name="Henrissat B."/>
            <person name="Riley R."/>
            <person name="Ahrendt S."/>
            <person name="Nagy L.G."/>
            <person name="Grigoriev I.V."/>
            <person name="Martin F."/>
            <person name="Rosso M.N."/>
        </authorList>
    </citation>
    <scope>NUCLEOTIDE SEQUENCE</scope>
    <source>
        <strain evidence="1">CBS 384.51</strain>
    </source>
</reference>
<dbReference type="EMBL" id="MU274904">
    <property type="protein sequence ID" value="KAI0092295.1"/>
    <property type="molecule type" value="Genomic_DNA"/>
</dbReference>
<keyword evidence="2" id="KW-1185">Reference proteome</keyword>
<comment type="caution">
    <text evidence="1">The sequence shown here is derived from an EMBL/GenBank/DDBJ whole genome shotgun (WGS) entry which is preliminary data.</text>
</comment>
<protein>
    <submittedName>
        <fullName evidence="1">NADP-dependent oxidoreductase domain-containing protein</fullName>
    </submittedName>
</protein>
<dbReference type="Proteomes" id="UP001055072">
    <property type="component" value="Unassembled WGS sequence"/>
</dbReference>
<evidence type="ECO:0000313" key="2">
    <source>
        <dbReference type="Proteomes" id="UP001055072"/>
    </source>
</evidence>
<evidence type="ECO:0000313" key="1">
    <source>
        <dbReference type="EMBL" id="KAI0092295.1"/>
    </source>
</evidence>
<gene>
    <name evidence="1" type="ORF">BDY19DRAFT_884495</name>
</gene>